<evidence type="ECO:0000313" key="2">
    <source>
        <dbReference type="EMBL" id="JAD43145.1"/>
    </source>
</evidence>
<reference evidence="2" key="2">
    <citation type="journal article" date="2015" name="Data Brief">
        <title>Shoot transcriptome of the giant reed, Arundo donax.</title>
        <authorList>
            <person name="Barrero R.A."/>
            <person name="Guerrero F.D."/>
            <person name="Moolhuijzen P."/>
            <person name="Goolsby J.A."/>
            <person name="Tidwell J."/>
            <person name="Bellgard S.E."/>
            <person name="Bellgard M.I."/>
        </authorList>
    </citation>
    <scope>NUCLEOTIDE SEQUENCE</scope>
    <source>
        <tissue evidence="2">Shoot tissue taken approximately 20 cm above the soil surface</tissue>
    </source>
</reference>
<name>A0A0A9A2D6_ARUDO</name>
<dbReference type="EMBL" id="GBRH01254750">
    <property type="protein sequence ID" value="JAD43145.1"/>
    <property type="molecule type" value="Transcribed_RNA"/>
</dbReference>
<dbReference type="AlphaFoldDB" id="A0A0A9A2D6"/>
<reference evidence="2" key="1">
    <citation type="submission" date="2014-09" db="EMBL/GenBank/DDBJ databases">
        <authorList>
            <person name="Magalhaes I.L.F."/>
            <person name="Oliveira U."/>
            <person name="Santos F.R."/>
            <person name="Vidigal T.H.D.A."/>
            <person name="Brescovit A.D."/>
            <person name="Santos A.J."/>
        </authorList>
    </citation>
    <scope>NUCLEOTIDE SEQUENCE</scope>
    <source>
        <tissue evidence="2">Shoot tissue taken approximately 20 cm above the soil surface</tissue>
    </source>
</reference>
<feature type="region of interest" description="Disordered" evidence="1">
    <location>
        <begin position="1"/>
        <end position="59"/>
    </location>
</feature>
<organism evidence="2">
    <name type="scientific">Arundo donax</name>
    <name type="common">Giant reed</name>
    <name type="synonym">Donax arundinaceus</name>
    <dbReference type="NCBI Taxonomy" id="35708"/>
    <lineage>
        <taxon>Eukaryota</taxon>
        <taxon>Viridiplantae</taxon>
        <taxon>Streptophyta</taxon>
        <taxon>Embryophyta</taxon>
        <taxon>Tracheophyta</taxon>
        <taxon>Spermatophyta</taxon>
        <taxon>Magnoliopsida</taxon>
        <taxon>Liliopsida</taxon>
        <taxon>Poales</taxon>
        <taxon>Poaceae</taxon>
        <taxon>PACMAD clade</taxon>
        <taxon>Arundinoideae</taxon>
        <taxon>Arundineae</taxon>
        <taxon>Arundo</taxon>
    </lineage>
</organism>
<proteinExistence type="predicted"/>
<accession>A0A0A9A2D6</accession>
<protein>
    <submittedName>
        <fullName evidence="2">Uncharacterized protein</fullName>
    </submittedName>
</protein>
<sequence length="59" mass="6532">MQGDAKDAEQQGGSKAGAEVPARHSPCNGPPHRAPDRHWRPQLRRGVQIRTRPRTQKVG</sequence>
<evidence type="ECO:0000256" key="1">
    <source>
        <dbReference type="SAM" id="MobiDB-lite"/>
    </source>
</evidence>